<reference evidence="2" key="1">
    <citation type="submission" date="2021-09" db="EMBL/GenBank/DDBJ databases">
        <authorList>
            <consortium name="Pathogen Informatics"/>
        </authorList>
    </citation>
    <scope>NUCLEOTIDE SEQUENCE</scope>
</reference>
<comment type="caution">
    <text evidence="2">The sequence shown here is derived from an EMBL/GenBank/DDBJ whole genome shotgun (WGS) entry which is preliminary data.</text>
</comment>
<evidence type="ECO:0000256" key="1">
    <source>
        <dbReference type="SAM" id="SignalP"/>
    </source>
</evidence>
<evidence type="ECO:0000313" key="3">
    <source>
        <dbReference type="Proteomes" id="UP000746747"/>
    </source>
</evidence>
<evidence type="ECO:0000313" key="2">
    <source>
        <dbReference type="EMBL" id="CAG9532118.1"/>
    </source>
</evidence>
<dbReference type="Proteomes" id="UP000746747">
    <property type="component" value="Unassembled WGS sequence"/>
</dbReference>
<gene>
    <name evidence="2" type="ORF">CJOHNSTONI_LOCUS2459</name>
</gene>
<accession>A0A8J2MKE3</accession>
<dbReference type="AlphaFoldDB" id="A0A8J2MKE3"/>
<organism evidence="2 3">
    <name type="scientific">Cercopithifilaria johnstoni</name>
    <dbReference type="NCBI Taxonomy" id="2874296"/>
    <lineage>
        <taxon>Eukaryota</taxon>
        <taxon>Metazoa</taxon>
        <taxon>Ecdysozoa</taxon>
        <taxon>Nematoda</taxon>
        <taxon>Chromadorea</taxon>
        <taxon>Rhabditida</taxon>
        <taxon>Spirurina</taxon>
        <taxon>Spiruromorpha</taxon>
        <taxon>Filarioidea</taxon>
        <taxon>Onchocercidae</taxon>
        <taxon>Cercopithifilaria</taxon>
    </lineage>
</organism>
<proteinExistence type="predicted"/>
<protein>
    <submittedName>
        <fullName evidence="2">Uncharacterized protein</fullName>
    </submittedName>
</protein>
<keyword evidence="1" id="KW-0732">Signal</keyword>
<dbReference type="EMBL" id="CAKAEH010000878">
    <property type="protein sequence ID" value="CAG9532118.1"/>
    <property type="molecule type" value="Genomic_DNA"/>
</dbReference>
<sequence>MARFICLLLPSTISAMIASSGQIPYWAGGAHGLSFENSIFGTNQQLGGNMFPCASCLSLFGTNQQLGGIMSPCASCLRILQNLGSLQGFSGFQGFNAMQGYSPFNSMQGYSPFNSMQGYGPLPSTSGLQIMQLPFNSNTSPCTPCMICSPQNVQQNSQLYGQTNCIPGQKPGSMGLFNDQFCCCCTPTTGSGSGIGTFNGKK</sequence>
<feature type="chain" id="PRO_5035266562" evidence="1">
    <location>
        <begin position="16"/>
        <end position="202"/>
    </location>
</feature>
<name>A0A8J2MKE3_9BILA</name>
<feature type="signal peptide" evidence="1">
    <location>
        <begin position="1"/>
        <end position="15"/>
    </location>
</feature>
<keyword evidence="3" id="KW-1185">Reference proteome</keyword>